<sequence>MLSESVFIRIVYAENKDPYLHLLIFSNTVALLKTALNVALFPGFQKGDVFILGEQGFQVFNTILSYLENKHGTKTITLESITYYVKATSLDTIKDLDRDHINDSERINVDTCLMLLDQWTGSHVSSMLKQPDIDIWMYLSVFQQEKAKESIFYLRDHGFILITWVQAGDWGGTYINIASTSKLKAFYK</sequence>
<protein>
    <submittedName>
        <fullName evidence="1">Uncharacterized protein</fullName>
    </submittedName>
</protein>
<gene>
    <name evidence="1" type="ORF">ATL39_3052</name>
</gene>
<accession>A0A419UWV9</accession>
<dbReference type="Proteomes" id="UP000285120">
    <property type="component" value="Unassembled WGS sequence"/>
</dbReference>
<dbReference type="RefSeq" id="WP_120194186.1">
    <property type="nucleotide sequence ID" value="NZ_RAPK01000011.1"/>
</dbReference>
<reference evidence="1 2" key="1">
    <citation type="submission" date="2018-09" db="EMBL/GenBank/DDBJ databases">
        <title>Genomic Encyclopedia of Archaeal and Bacterial Type Strains, Phase II (KMG-II): from individual species to whole genera.</title>
        <authorList>
            <person name="Goeker M."/>
        </authorList>
    </citation>
    <scope>NUCLEOTIDE SEQUENCE [LARGE SCALE GENOMIC DNA]</scope>
    <source>
        <strain evidence="1 2">DSM 17008</strain>
    </source>
</reference>
<comment type="caution">
    <text evidence="1">The sequence shown here is derived from an EMBL/GenBank/DDBJ whole genome shotgun (WGS) entry which is preliminary data.</text>
</comment>
<dbReference type="AlphaFoldDB" id="A0A419UWV9"/>
<name>A0A419UWV9_9BACL</name>
<keyword evidence="2" id="KW-1185">Reference proteome</keyword>
<dbReference type="OrthoDB" id="9778320at2"/>
<evidence type="ECO:0000313" key="2">
    <source>
        <dbReference type="Proteomes" id="UP000285120"/>
    </source>
</evidence>
<evidence type="ECO:0000313" key="1">
    <source>
        <dbReference type="EMBL" id="RKD69628.1"/>
    </source>
</evidence>
<dbReference type="EMBL" id="RAPK01000011">
    <property type="protein sequence ID" value="RKD69628.1"/>
    <property type="molecule type" value="Genomic_DNA"/>
</dbReference>
<proteinExistence type="predicted"/>
<organism evidence="1 2">
    <name type="scientific">Sinobaca qinghaiensis</name>
    <dbReference type="NCBI Taxonomy" id="342944"/>
    <lineage>
        <taxon>Bacteria</taxon>
        <taxon>Bacillati</taxon>
        <taxon>Bacillota</taxon>
        <taxon>Bacilli</taxon>
        <taxon>Bacillales</taxon>
        <taxon>Sporolactobacillaceae</taxon>
        <taxon>Sinobaca</taxon>
    </lineage>
</organism>